<sequence>MTSLPARIVRRLRERRFPGQIAGILATPPVTARADGLVLFSMIGTRVLLPYLVAAKSLHAQLDAGRFVILDDGTLTADDKALLAHHCDNPEIIPLASVDTGPCPRGGTWERLLTILDLRRDNYVIQFDSDTVTTGAVPEVTRSIAQNRSFTIRGDADAEIRPVAEIARRHAGNPTDHVQAALEARMDELVVPSLADPYYVRGCSGFTGFAREAAGRALAVEFSQGAEALLGRAKWSEWGSEQVTSNFVVANAAAPLLLPYDRYMNFWDEGIPADVRVIHFIGTYRFHRGAYVAACRKVIADLRR</sequence>
<evidence type="ECO:0000313" key="2">
    <source>
        <dbReference type="Proteomes" id="UP000265366"/>
    </source>
</evidence>
<dbReference type="RefSeq" id="WP_119592500.1">
    <property type="nucleotide sequence ID" value="NZ_QXFM01000071.1"/>
</dbReference>
<comment type="caution">
    <text evidence="1">The sequence shown here is derived from an EMBL/GenBank/DDBJ whole genome shotgun (WGS) entry which is preliminary data.</text>
</comment>
<dbReference type="AlphaFoldDB" id="A0A3A1P8K0"/>
<accession>A0A3A1P8K0</accession>
<reference evidence="1 2" key="1">
    <citation type="submission" date="2018-08" db="EMBL/GenBank/DDBJ databases">
        <title>Erythrobacter zhengii sp.nov., a bacterium isolated from deep-sea sediment.</title>
        <authorList>
            <person name="Fang C."/>
            <person name="Wu Y.-H."/>
            <person name="Sun C."/>
            <person name="Wang H."/>
            <person name="Cheng H."/>
            <person name="Meng F.-X."/>
            <person name="Wang C.-S."/>
            <person name="Xu X.-W."/>
        </authorList>
    </citation>
    <scope>NUCLEOTIDE SEQUENCE [LARGE SCALE GENOMIC DNA]</scope>
    <source>
        <strain evidence="1 2">CCTCC AB 2015396</strain>
    </source>
</reference>
<dbReference type="Proteomes" id="UP000265366">
    <property type="component" value="Unassembled WGS sequence"/>
</dbReference>
<organism evidence="1 2">
    <name type="scientific">Aurantiacibacter xanthus</name>
    <dbReference type="NCBI Taxonomy" id="1784712"/>
    <lineage>
        <taxon>Bacteria</taxon>
        <taxon>Pseudomonadati</taxon>
        <taxon>Pseudomonadota</taxon>
        <taxon>Alphaproteobacteria</taxon>
        <taxon>Sphingomonadales</taxon>
        <taxon>Erythrobacteraceae</taxon>
        <taxon>Aurantiacibacter</taxon>
    </lineage>
</organism>
<dbReference type="OrthoDB" id="8561892at2"/>
<keyword evidence="2" id="KW-1185">Reference proteome</keyword>
<protein>
    <submittedName>
        <fullName evidence="1">Uncharacterized protein</fullName>
    </submittedName>
</protein>
<evidence type="ECO:0000313" key="1">
    <source>
        <dbReference type="EMBL" id="RIV88358.1"/>
    </source>
</evidence>
<gene>
    <name evidence="1" type="ORF">D2V17_07725</name>
</gene>
<name>A0A3A1P8K0_9SPHN</name>
<dbReference type="EMBL" id="QXFM01000071">
    <property type="protein sequence ID" value="RIV88358.1"/>
    <property type="molecule type" value="Genomic_DNA"/>
</dbReference>
<proteinExistence type="predicted"/>